<dbReference type="SUPFAM" id="SSF53335">
    <property type="entry name" value="S-adenosyl-L-methionine-dependent methyltransferases"/>
    <property type="match status" value="1"/>
</dbReference>
<feature type="transmembrane region" description="Helical" evidence="2">
    <location>
        <begin position="47"/>
        <end position="66"/>
    </location>
</feature>
<feature type="transmembrane region" description="Helical" evidence="2">
    <location>
        <begin position="107"/>
        <end position="126"/>
    </location>
</feature>
<reference evidence="3 4" key="1">
    <citation type="journal article" date="2018" name="IMA Fungus">
        <title>IMA Genome-F 10: Nine draft genome sequences of Claviceps purpurea s.lat., including C. arundinis, C. humidiphila, and C. cf. spartinae, pseudomolecules for the pitch canker pathogen Fusarium circinatum, draft genome of Davidsoniella eucalypti, Grosmannia galeiformis, Quambalaria eucalypti, and Teratosphaeria destructans.</title>
        <authorList>
            <person name="Wingfield B.D."/>
            <person name="Liu M."/>
            <person name="Nguyen H.D."/>
            <person name="Lane F.A."/>
            <person name="Morgan S.W."/>
            <person name="De Vos L."/>
            <person name="Wilken P.M."/>
            <person name="Duong T.A."/>
            <person name="Aylward J."/>
            <person name="Coetzee M.P."/>
            <person name="Dadej K."/>
            <person name="De Beer Z.W."/>
            <person name="Findlay W."/>
            <person name="Havenga M."/>
            <person name="Kolarik M."/>
            <person name="Menzies J.G."/>
            <person name="Naidoo K."/>
            <person name="Pochopski O."/>
            <person name="Shoukouhi P."/>
            <person name="Santana Q.C."/>
            <person name="Seifert K.A."/>
            <person name="Soal N."/>
            <person name="Steenkamp E.T."/>
            <person name="Tatham C.T."/>
            <person name="van der Nest M.A."/>
            <person name="Wingfield M.J."/>
        </authorList>
    </citation>
    <scope>NUCLEOTIDE SEQUENCE [LARGE SCALE GENOMIC DNA]</scope>
    <source>
        <strain evidence="3">CMW44962</strain>
    </source>
</reference>
<protein>
    <submittedName>
        <fullName evidence="3">Spermine spermidine synthase</fullName>
    </submittedName>
</protein>
<gene>
    <name evidence="3" type="ORF">Tdes44962_MAKER08065</name>
</gene>
<keyword evidence="2" id="KW-1133">Transmembrane helix</keyword>
<feature type="transmembrane region" description="Helical" evidence="2">
    <location>
        <begin position="170"/>
        <end position="188"/>
    </location>
</feature>
<dbReference type="PANTHER" id="PTHR43317">
    <property type="entry name" value="THERMOSPERMINE SYNTHASE ACAULIS5"/>
    <property type="match status" value="1"/>
</dbReference>
<dbReference type="Proteomes" id="UP001138500">
    <property type="component" value="Unassembled WGS sequence"/>
</dbReference>
<dbReference type="PANTHER" id="PTHR43317:SF1">
    <property type="entry name" value="THERMOSPERMINE SYNTHASE ACAULIS5"/>
    <property type="match status" value="1"/>
</dbReference>
<dbReference type="Gene3D" id="3.40.50.150">
    <property type="entry name" value="Vaccinia Virus protein VP39"/>
    <property type="match status" value="1"/>
</dbReference>
<dbReference type="EMBL" id="RIBY02000624">
    <property type="protein sequence ID" value="KAH9839610.1"/>
    <property type="molecule type" value="Genomic_DNA"/>
</dbReference>
<comment type="caution">
    <text evidence="3">The sequence shown here is derived from an EMBL/GenBank/DDBJ whole genome shotgun (WGS) entry which is preliminary data.</text>
</comment>
<dbReference type="OrthoDB" id="2016285at2759"/>
<organism evidence="3 4">
    <name type="scientific">Teratosphaeria destructans</name>
    <dbReference type="NCBI Taxonomy" id="418781"/>
    <lineage>
        <taxon>Eukaryota</taxon>
        <taxon>Fungi</taxon>
        <taxon>Dikarya</taxon>
        <taxon>Ascomycota</taxon>
        <taxon>Pezizomycotina</taxon>
        <taxon>Dothideomycetes</taxon>
        <taxon>Dothideomycetidae</taxon>
        <taxon>Mycosphaerellales</taxon>
        <taxon>Teratosphaeriaceae</taxon>
        <taxon>Teratosphaeria</taxon>
    </lineage>
</organism>
<feature type="transmembrane region" description="Helical" evidence="2">
    <location>
        <begin position="72"/>
        <end position="95"/>
    </location>
</feature>
<proteinExistence type="predicted"/>
<evidence type="ECO:0000313" key="3">
    <source>
        <dbReference type="EMBL" id="KAH9839610.1"/>
    </source>
</evidence>
<keyword evidence="2" id="KW-0812">Transmembrane</keyword>
<name>A0A9W7SX93_9PEZI</name>
<feature type="transmembrane region" description="Helical" evidence="2">
    <location>
        <begin position="138"/>
        <end position="158"/>
    </location>
</feature>
<keyword evidence="2" id="KW-0472">Membrane</keyword>
<dbReference type="InterPro" id="IPR029063">
    <property type="entry name" value="SAM-dependent_MTases_sf"/>
</dbReference>
<keyword evidence="1" id="KW-0620">Polyamine biosynthesis</keyword>
<dbReference type="Pfam" id="PF01564">
    <property type="entry name" value="Spermine_synth"/>
    <property type="match status" value="1"/>
</dbReference>
<dbReference type="NCBIfam" id="NF037959">
    <property type="entry name" value="MFS_SpdSyn"/>
    <property type="match status" value="1"/>
</dbReference>
<dbReference type="GO" id="GO:0006596">
    <property type="term" value="P:polyamine biosynthetic process"/>
    <property type="evidence" value="ECO:0007669"/>
    <property type="project" value="UniProtKB-KW"/>
</dbReference>
<sequence length="600" mass="66034">MAKGKHTVQLPVTKRKHVDKVSGLNIEASGARRDKEKPLSIPRILRTLRVALSALAIAALASPIAQQTISPVWGAVTASVNHAQAITATVLLGYVWRAYYGTHTWSILPYLALLAFWTPAIQQYLFQYSSKLGPVAGPVLLGFASCHTIVIGCGYAAAQAIEVLDLQTQLGNVAGVALPAVLLDFGYFRPLEYVLARLGLPWIQSATDLLSPTRLQPLMAVALTVLSPERPWWLFSLGAPALLHMLLANPHFDGPYNMAIANRDLAPTNWTLLDRTWSNTGYISVLEDKNLNYRVLRCDHSLLGGEWQLTTDRRNSGWLVNEPIYAVFQMLEAVRLVEVEKKPADSAAQALVVGLGIGTAPKSLMAHGIYTTTVELDPAVYGFAKQYFGMPSDVASGQVVLVDAISWVDAAVDSGDRKYDYILHDVFTGGAEPLSLFTHSFLSHLRALLTPDGVIAINYAGDLAMPLTARALNTIDQVFDGQCRAFRDAAPSSSTNPMSADGFVNVVVFCRNSPGGVRFRQPSRKDFLGSKSRETYLLPKVEWEVQFPPRSDGNLTFNTSRQDVLKKGDERLWSVQVEESAIKHWRVMRNVLPAKVWELW</sequence>
<evidence type="ECO:0000256" key="1">
    <source>
        <dbReference type="ARBA" id="ARBA00023115"/>
    </source>
</evidence>
<dbReference type="AlphaFoldDB" id="A0A9W7SX93"/>
<accession>A0A9W7SX93</accession>
<keyword evidence="4" id="KW-1185">Reference proteome</keyword>
<evidence type="ECO:0000313" key="4">
    <source>
        <dbReference type="Proteomes" id="UP001138500"/>
    </source>
</evidence>
<reference evidence="3 4" key="2">
    <citation type="journal article" date="2021" name="Curr. Genet.">
        <title>Genetic response to nitrogen starvation in the aggressive Eucalyptus foliar pathogen Teratosphaeria destructans.</title>
        <authorList>
            <person name="Havenga M."/>
            <person name="Wingfield B.D."/>
            <person name="Wingfield M.J."/>
            <person name="Dreyer L.L."/>
            <person name="Roets F."/>
            <person name="Aylward J."/>
        </authorList>
    </citation>
    <scope>NUCLEOTIDE SEQUENCE [LARGE SCALE GENOMIC DNA]</scope>
    <source>
        <strain evidence="3">CMW44962</strain>
    </source>
</reference>
<evidence type="ECO:0000256" key="2">
    <source>
        <dbReference type="SAM" id="Phobius"/>
    </source>
</evidence>